<keyword evidence="7" id="KW-1185">Reference proteome</keyword>
<dbReference type="Pfam" id="PF00512">
    <property type="entry name" value="HisKA"/>
    <property type="match status" value="1"/>
</dbReference>
<dbReference type="InterPro" id="IPR003661">
    <property type="entry name" value="HisK_dim/P_dom"/>
</dbReference>
<evidence type="ECO:0000256" key="4">
    <source>
        <dbReference type="SAM" id="Phobius"/>
    </source>
</evidence>
<dbReference type="Proteomes" id="UP000007845">
    <property type="component" value="Chromosome"/>
</dbReference>
<protein>
    <recommendedName>
        <fullName evidence="2">histidine kinase</fullName>
        <ecNumber evidence="2">2.7.13.3</ecNumber>
    </recommendedName>
</protein>
<dbReference type="SMART" id="SM00387">
    <property type="entry name" value="HATPase_c"/>
    <property type="match status" value="1"/>
</dbReference>
<dbReference type="Gene3D" id="1.10.287.130">
    <property type="match status" value="1"/>
</dbReference>
<dbReference type="PANTHER" id="PTHR43547">
    <property type="entry name" value="TWO-COMPONENT HISTIDINE KINASE"/>
    <property type="match status" value="1"/>
</dbReference>
<dbReference type="PROSITE" id="PS50109">
    <property type="entry name" value="HIS_KIN"/>
    <property type="match status" value="1"/>
</dbReference>
<keyword evidence="4" id="KW-0812">Transmembrane</keyword>
<dbReference type="eggNOG" id="COG4191">
    <property type="taxonomic scope" value="Bacteria"/>
</dbReference>
<sequence>MNQYLPEFPVVLVDFLGSSSMILLSFLAIGYAYRLLREEPRQLLWSYLLMFTLALAAFSVGRGVGHIVRNVLVNTGHRELWLSISPYSGALNTITFVIIAAITFYYHFVEKAFLLLRQANSKLVGAFAEIRRNRDRIILLERYAVCDRMAAKLAHETRNPIFTIANFAKLLLRKLENDEASAAHLRIIVEESQKLEGLIDGIMKVRHDLPQLMKRVSGREVLSELEGISIKKAEASGVGVRVARLEEEFWLFLDIRSLLSGLTELIVNAIEASSEGDTIDISVLREDNMAVFRVSDRGKGIPQKSLPRIFEPGFSTKQFSAGLGLAYAKQILEANHGVVKIESVPGEGTLAIAAFPLDTDEAEHAYGAQES</sequence>
<keyword evidence="6" id="KW-0808">Transferase</keyword>
<feature type="transmembrane region" description="Helical" evidence="4">
    <location>
        <begin position="84"/>
        <end position="108"/>
    </location>
</feature>
<keyword evidence="3" id="KW-0597">Phosphoprotein</keyword>
<evidence type="ECO:0000259" key="5">
    <source>
        <dbReference type="PROSITE" id="PS50109"/>
    </source>
</evidence>
<keyword evidence="6" id="KW-0418">Kinase</keyword>
<evidence type="ECO:0000256" key="1">
    <source>
        <dbReference type="ARBA" id="ARBA00000085"/>
    </source>
</evidence>
<dbReference type="EMBL" id="CP003220">
    <property type="protein sequence ID" value="EGB13404.1"/>
    <property type="molecule type" value="Genomic_DNA"/>
</dbReference>
<feature type="domain" description="Histidine kinase" evidence="5">
    <location>
        <begin position="152"/>
        <end position="359"/>
    </location>
</feature>
<evidence type="ECO:0000256" key="3">
    <source>
        <dbReference type="ARBA" id="ARBA00022553"/>
    </source>
</evidence>
<dbReference type="GO" id="GO:0000155">
    <property type="term" value="F:phosphorelay sensor kinase activity"/>
    <property type="evidence" value="ECO:0007669"/>
    <property type="project" value="InterPro"/>
</dbReference>
<name>F0JDW4_9BACT</name>
<dbReference type="HOGENOM" id="CLU_737173_0_0_7"/>
<dbReference type="OrthoDB" id="9805591at2"/>
<dbReference type="InterPro" id="IPR036890">
    <property type="entry name" value="HATPase_C_sf"/>
</dbReference>
<keyword evidence="4" id="KW-1133">Transmembrane helix</keyword>
<evidence type="ECO:0000313" key="6">
    <source>
        <dbReference type="EMBL" id="EGB13404.1"/>
    </source>
</evidence>
<dbReference type="EC" id="2.7.13.3" evidence="2"/>
<dbReference type="PRINTS" id="PR00344">
    <property type="entry name" value="BCTRLSENSOR"/>
</dbReference>
<dbReference type="CDD" id="cd00082">
    <property type="entry name" value="HisKA"/>
    <property type="match status" value="1"/>
</dbReference>
<dbReference type="PANTHER" id="PTHR43547:SF2">
    <property type="entry name" value="HYBRID SIGNAL TRANSDUCTION HISTIDINE KINASE C"/>
    <property type="match status" value="1"/>
</dbReference>
<comment type="catalytic activity">
    <reaction evidence="1">
        <text>ATP + protein L-histidine = ADP + protein N-phospho-L-histidine.</text>
        <dbReference type="EC" id="2.7.13.3"/>
    </reaction>
</comment>
<dbReference type="SUPFAM" id="SSF47384">
    <property type="entry name" value="Homodimeric domain of signal transducing histidine kinase"/>
    <property type="match status" value="1"/>
</dbReference>
<dbReference type="SUPFAM" id="SSF55874">
    <property type="entry name" value="ATPase domain of HSP90 chaperone/DNA topoisomerase II/histidine kinase"/>
    <property type="match status" value="1"/>
</dbReference>
<dbReference type="SMART" id="SM00388">
    <property type="entry name" value="HisKA"/>
    <property type="match status" value="1"/>
</dbReference>
<accession>F0JDW4</accession>
<dbReference type="InterPro" id="IPR004358">
    <property type="entry name" value="Sig_transdc_His_kin-like_C"/>
</dbReference>
<dbReference type="Gene3D" id="3.30.565.10">
    <property type="entry name" value="Histidine kinase-like ATPase, C-terminal domain"/>
    <property type="match status" value="1"/>
</dbReference>
<feature type="transmembrane region" description="Helical" evidence="4">
    <location>
        <begin position="12"/>
        <end position="33"/>
    </location>
</feature>
<feature type="transmembrane region" description="Helical" evidence="4">
    <location>
        <begin position="45"/>
        <end position="64"/>
    </location>
</feature>
<dbReference type="AlphaFoldDB" id="F0JDW4"/>
<organism evidence="6 7">
    <name type="scientific">Pseudodesulfovibrio mercurii</name>
    <dbReference type="NCBI Taxonomy" id="641491"/>
    <lineage>
        <taxon>Bacteria</taxon>
        <taxon>Pseudomonadati</taxon>
        <taxon>Thermodesulfobacteriota</taxon>
        <taxon>Desulfovibrionia</taxon>
        <taxon>Desulfovibrionales</taxon>
        <taxon>Desulfovibrionaceae</taxon>
    </lineage>
</organism>
<keyword evidence="4" id="KW-0472">Membrane</keyword>
<dbReference type="InterPro" id="IPR005467">
    <property type="entry name" value="His_kinase_dom"/>
</dbReference>
<evidence type="ECO:0000256" key="2">
    <source>
        <dbReference type="ARBA" id="ARBA00012438"/>
    </source>
</evidence>
<dbReference type="Pfam" id="PF02518">
    <property type="entry name" value="HATPase_c"/>
    <property type="match status" value="1"/>
</dbReference>
<dbReference type="RefSeq" id="WP_014320832.1">
    <property type="nucleotide sequence ID" value="NC_016803.1"/>
</dbReference>
<dbReference type="InterPro" id="IPR036097">
    <property type="entry name" value="HisK_dim/P_sf"/>
</dbReference>
<dbReference type="KEGG" id="ddn:DND132_0186"/>
<reference evidence="6 7" key="1">
    <citation type="journal article" date="2011" name="J. Bacteriol.">
        <title>Genome sequence of the mercury-methylating strain Desulfovibrio desulfuricans ND132.</title>
        <authorList>
            <person name="Brown S.D."/>
            <person name="Gilmour C.C."/>
            <person name="Kucken A.M."/>
            <person name="Wall J.D."/>
            <person name="Elias D.A."/>
            <person name="Brandt C.C."/>
            <person name="Podar M."/>
            <person name="Chertkov O."/>
            <person name="Held B."/>
            <person name="Bruce D.C."/>
            <person name="Detter J.C."/>
            <person name="Tapia R."/>
            <person name="Han C.S."/>
            <person name="Goodwin L.A."/>
            <person name="Cheng J.F."/>
            <person name="Pitluck S."/>
            <person name="Woyke T."/>
            <person name="Mikhailova N."/>
            <person name="Ivanova N.N."/>
            <person name="Han J."/>
            <person name="Lucas S."/>
            <person name="Lapidus A.L."/>
            <person name="Land M.L."/>
            <person name="Hauser L.J."/>
            <person name="Palumbo A.V."/>
        </authorList>
    </citation>
    <scope>NUCLEOTIDE SEQUENCE [LARGE SCALE GENOMIC DNA]</scope>
    <source>
        <strain evidence="6 7">ND132</strain>
    </source>
</reference>
<dbReference type="STRING" id="641491.DND132_0186"/>
<dbReference type="InterPro" id="IPR003594">
    <property type="entry name" value="HATPase_dom"/>
</dbReference>
<dbReference type="SMR" id="F0JDW4"/>
<proteinExistence type="predicted"/>
<evidence type="ECO:0000313" key="7">
    <source>
        <dbReference type="Proteomes" id="UP000007845"/>
    </source>
</evidence>
<dbReference type="CDD" id="cd00075">
    <property type="entry name" value="HATPase"/>
    <property type="match status" value="1"/>
</dbReference>
<gene>
    <name evidence="6" type="ORF">DND132_0186</name>
</gene>